<dbReference type="EMBL" id="UYRU01103639">
    <property type="protein sequence ID" value="VDN42104.1"/>
    <property type="molecule type" value="Genomic_DNA"/>
</dbReference>
<organism evidence="11 12">
    <name type="scientific">Dibothriocephalus latus</name>
    <name type="common">Fish tapeworm</name>
    <name type="synonym">Diphyllobothrium latum</name>
    <dbReference type="NCBI Taxonomy" id="60516"/>
    <lineage>
        <taxon>Eukaryota</taxon>
        <taxon>Metazoa</taxon>
        <taxon>Spiralia</taxon>
        <taxon>Lophotrochozoa</taxon>
        <taxon>Platyhelminthes</taxon>
        <taxon>Cestoda</taxon>
        <taxon>Eucestoda</taxon>
        <taxon>Diphyllobothriidea</taxon>
        <taxon>Diphyllobothriidae</taxon>
        <taxon>Dibothriocephalus</taxon>
    </lineage>
</organism>
<evidence type="ECO:0000256" key="9">
    <source>
        <dbReference type="ARBA" id="ARBA00023136"/>
    </source>
</evidence>
<evidence type="ECO:0000256" key="7">
    <source>
        <dbReference type="ARBA" id="ARBA00022989"/>
    </source>
</evidence>
<evidence type="ECO:0000256" key="6">
    <source>
        <dbReference type="ARBA" id="ARBA00022968"/>
    </source>
</evidence>
<dbReference type="GO" id="GO:0008194">
    <property type="term" value="F:UDP-glycosyltransferase activity"/>
    <property type="evidence" value="ECO:0007669"/>
    <property type="project" value="TreeGrafter"/>
</dbReference>
<dbReference type="EC" id="2.4.1.-" evidence="10"/>
<reference evidence="11 12" key="1">
    <citation type="submission" date="2018-11" db="EMBL/GenBank/DDBJ databases">
        <authorList>
            <consortium name="Pathogen Informatics"/>
        </authorList>
    </citation>
    <scope>NUCLEOTIDE SEQUENCE [LARGE SCALE GENOMIC DNA]</scope>
</reference>
<evidence type="ECO:0000313" key="11">
    <source>
        <dbReference type="EMBL" id="VDN42104.1"/>
    </source>
</evidence>
<evidence type="ECO:0000256" key="8">
    <source>
        <dbReference type="ARBA" id="ARBA00023034"/>
    </source>
</evidence>
<comment type="similarity">
    <text evidence="2 10">Belongs to the glycosyltransferase 31 family.</text>
</comment>
<keyword evidence="7" id="KW-1133">Transmembrane helix</keyword>
<evidence type="ECO:0000256" key="10">
    <source>
        <dbReference type="RuleBase" id="RU363063"/>
    </source>
</evidence>
<keyword evidence="12" id="KW-1185">Reference proteome</keyword>
<dbReference type="GO" id="GO:0006493">
    <property type="term" value="P:protein O-linked glycosylation"/>
    <property type="evidence" value="ECO:0007669"/>
    <property type="project" value="TreeGrafter"/>
</dbReference>
<evidence type="ECO:0000256" key="5">
    <source>
        <dbReference type="ARBA" id="ARBA00022692"/>
    </source>
</evidence>
<feature type="non-terminal residue" evidence="11">
    <location>
        <position position="372"/>
    </location>
</feature>
<name>A0A3P7NHC2_DIBLA</name>
<dbReference type="PANTHER" id="PTHR11214">
    <property type="entry name" value="BETA-1,3-N-ACETYLGLUCOSAMINYLTRANSFERASE"/>
    <property type="match status" value="1"/>
</dbReference>
<keyword evidence="8 10" id="KW-0333">Golgi apparatus</keyword>
<keyword evidence="5" id="KW-0812">Transmembrane</keyword>
<evidence type="ECO:0000256" key="3">
    <source>
        <dbReference type="ARBA" id="ARBA00022676"/>
    </source>
</evidence>
<keyword evidence="9" id="KW-0472">Membrane</keyword>
<proteinExistence type="inferred from homology"/>
<evidence type="ECO:0000256" key="4">
    <source>
        <dbReference type="ARBA" id="ARBA00022679"/>
    </source>
</evidence>
<dbReference type="GO" id="GO:0016758">
    <property type="term" value="F:hexosyltransferase activity"/>
    <property type="evidence" value="ECO:0007669"/>
    <property type="project" value="InterPro"/>
</dbReference>
<dbReference type="OrthoDB" id="2139606at2759"/>
<gene>
    <name evidence="11" type="ORF">DILT_LOCUS18736</name>
</gene>
<dbReference type="Pfam" id="PF01762">
    <property type="entry name" value="Galactosyl_T"/>
    <property type="match status" value="1"/>
</dbReference>
<accession>A0A3P7NHC2</accession>
<keyword evidence="4" id="KW-0808">Transferase</keyword>
<sequence>MIMAGRRVFALHPFAAVFSPGDLVAGRLLKSYYWLRVPGMTLGTVRLACFLPCAAINSVRIGLVCHTKQTLFSVLPRSPGFALVGRVDELAAILPALSSGRMLLHVSSTICPPVKEIDMNAGSTPGSKYDLVVIVKTAVYNFHNRQTFRSLYASINNFSAPTRHPFRIGIVFSVGLPRRSGNRTFERDGFNVTLPDRAGEVLKDIEHTHPLIIRRLQEEILQYNDLLVGDYEDTYYNLTTKMMTAFQWAARFCRNERPGFLFLDDDYGFHPTNLRRFLARLGADWRERMVVGLEFNKPPTVRYGNDARTDKWALSKREMPWPRLPPYSSGRFYFLGYEQLEKLAITMLFTRPIPIDDVWLGLVMTKLDMRFQ</sequence>
<keyword evidence="3 10" id="KW-0328">Glycosyltransferase</keyword>
<comment type="subcellular location">
    <subcellularLocation>
        <location evidence="1 10">Golgi apparatus membrane</location>
        <topology evidence="1 10">Single-pass type II membrane protein</topology>
    </subcellularLocation>
</comment>
<dbReference type="PANTHER" id="PTHR11214:SF349">
    <property type="entry name" value="BETA-1,3-GALACTOSYLTRANSFERASE BRN"/>
    <property type="match status" value="1"/>
</dbReference>
<evidence type="ECO:0000256" key="1">
    <source>
        <dbReference type="ARBA" id="ARBA00004323"/>
    </source>
</evidence>
<dbReference type="Proteomes" id="UP000281553">
    <property type="component" value="Unassembled WGS sequence"/>
</dbReference>
<dbReference type="InterPro" id="IPR002659">
    <property type="entry name" value="Glyco_trans_31"/>
</dbReference>
<evidence type="ECO:0000256" key="2">
    <source>
        <dbReference type="ARBA" id="ARBA00008661"/>
    </source>
</evidence>
<keyword evidence="6" id="KW-0735">Signal-anchor</keyword>
<dbReference type="Gene3D" id="3.90.550.50">
    <property type="match status" value="1"/>
</dbReference>
<evidence type="ECO:0000313" key="12">
    <source>
        <dbReference type="Proteomes" id="UP000281553"/>
    </source>
</evidence>
<protein>
    <recommendedName>
        <fullName evidence="10">Hexosyltransferase</fullName>
        <ecNumber evidence="10">2.4.1.-</ecNumber>
    </recommendedName>
</protein>
<dbReference type="AlphaFoldDB" id="A0A3P7NHC2"/>
<dbReference type="GO" id="GO:0000139">
    <property type="term" value="C:Golgi membrane"/>
    <property type="evidence" value="ECO:0007669"/>
    <property type="project" value="UniProtKB-SubCell"/>
</dbReference>